<reference evidence="2" key="1">
    <citation type="submission" date="2019-08" db="EMBL/GenBank/DDBJ databases">
        <title>The genome of the North American firefly Photinus pyralis.</title>
        <authorList>
            <consortium name="Photinus pyralis genome working group"/>
            <person name="Fallon T.R."/>
            <person name="Sander Lower S.E."/>
            <person name="Weng J.-K."/>
        </authorList>
    </citation>
    <scope>NUCLEOTIDE SEQUENCE</scope>
    <source>
        <strain evidence="2">TRF0915ILg1</strain>
        <tissue evidence="2">Whole body</tissue>
    </source>
</reference>
<comment type="caution">
    <text evidence="2">The sequence shown here is derived from an EMBL/GenBank/DDBJ whole genome shotgun (WGS) entry which is preliminary data.</text>
</comment>
<dbReference type="EMBL" id="VTPC01090599">
    <property type="protein sequence ID" value="KAF2882642.1"/>
    <property type="molecule type" value="Genomic_DNA"/>
</dbReference>
<accession>A0A8K0FZK0</accession>
<feature type="region of interest" description="Disordered" evidence="1">
    <location>
        <begin position="27"/>
        <end position="69"/>
    </location>
</feature>
<proteinExistence type="predicted"/>
<name>A0A8K0FZK0_IGNLU</name>
<evidence type="ECO:0000313" key="2">
    <source>
        <dbReference type="EMBL" id="KAF2882642.1"/>
    </source>
</evidence>
<dbReference type="Proteomes" id="UP000801492">
    <property type="component" value="Unassembled WGS sequence"/>
</dbReference>
<feature type="compositionally biased region" description="Acidic residues" evidence="1">
    <location>
        <begin position="29"/>
        <end position="39"/>
    </location>
</feature>
<dbReference type="AlphaFoldDB" id="A0A8K0FZK0"/>
<evidence type="ECO:0000256" key="1">
    <source>
        <dbReference type="SAM" id="MobiDB-lite"/>
    </source>
</evidence>
<organism evidence="2 3">
    <name type="scientific">Ignelater luminosus</name>
    <name type="common">Cucubano</name>
    <name type="synonym">Pyrophorus luminosus</name>
    <dbReference type="NCBI Taxonomy" id="2038154"/>
    <lineage>
        <taxon>Eukaryota</taxon>
        <taxon>Metazoa</taxon>
        <taxon>Ecdysozoa</taxon>
        <taxon>Arthropoda</taxon>
        <taxon>Hexapoda</taxon>
        <taxon>Insecta</taxon>
        <taxon>Pterygota</taxon>
        <taxon>Neoptera</taxon>
        <taxon>Endopterygota</taxon>
        <taxon>Coleoptera</taxon>
        <taxon>Polyphaga</taxon>
        <taxon>Elateriformia</taxon>
        <taxon>Elateroidea</taxon>
        <taxon>Elateridae</taxon>
        <taxon>Agrypninae</taxon>
        <taxon>Pyrophorini</taxon>
        <taxon>Ignelater</taxon>
    </lineage>
</organism>
<sequence>MITLNEKYKRYGYVIEEEQTRLQCLLELPTDEEVDEDDDEHKNESPTVFEIKLEDSESEQDLSDGQIDSLGRRLSDEQLRIRAKNSNIQKEISTRINQILEVEEAQVILDRPNKRGSCTNEGLQDTIVKSAKIIYV</sequence>
<evidence type="ECO:0000313" key="3">
    <source>
        <dbReference type="Proteomes" id="UP000801492"/>
    </source>
</evidence>
<gene>
    <name evidence="2" type="ORF">ILUMI_23541</name>
</gene>
<protein>
    <submittedName>
        <fullName evidence="2">Uncharacterized protein</fullName>
    </submittedName>
</protein>
<keyword evidence="3" id="KW-1185">Reference proteome</keyword>